<keyword evidence="3" id="KW-1185">Reference proteome</keyword>
<sequence>MDGCSNFYRFESLFIPHAKRLPKHKVLIGDNLLSNSTASVLRQFEENDIAFACLPKNSTHLTQPLNPLENGADNVRVETDYLEPENSKIVTETFLPMKVYGRSTRKTVYRYAAIVQKIGMQFYTLVVSAKYGTNFVALTNRKEIRKNSEWLSGEFEFPKFVSTINTRLHLVRPTLPYQTKSTRSQRRDAAKLSSENQQQTGLIMKAVGIAARATETSDLAAELKEVFKSPTRPPKIRKTLLNSEKFPISFNAEKALTFLLDNNFRKLACKPLGLEVDATTAKIPLDSLLEHTAKRIVSLQKEVIIRHCNEQSLYKQKFPDSQEFSKNFKATLFATTTIPLRLISLSGNILWNNQTPQSVRFCDYAKETKNHVLKEKKSIDEEISKLKDVERHLILLYQVPVLKKRLDNQRHKQLPREVIKLVACTEEPEKDTSETIFNTQDPQDNSDSEASDGLQEENNTETYFKVLDTIVLNSES</sequence>
<evidence type="ECO:0000313" key="3">
    <source>
        <dbReference type="Proteomes" id="UP000801492"/>
    </source>
</evidence>
<evidence type="ECO:0000256" key="1">
    <source>
        <dbReference type="SAM" id="MobiDB-lite"/>
    </source>
</evidence>
<evidence type="ECO:0008006" key="4">
    <source>
        <dbReference type="Google" id="ProtNLM"/>
    </source>
</evidence>
<feature type="compositionally biased region" description="Polar residues" evidence="1">
    <location>
        <begin position="434"/>
        <end position="443"/>
    </location>
</feature>
<feature type="region of interest" description="Disordered" evidence="1">
    <location>
        <begin position="430"/>
        <end position="460"/>
    </location>
</feature>
<feature type="compositionally biased region" description="Acidic residues" evidence="1">
    <location>
        <begin position="444"/>
        <end position="459"/>
    </location>
</feature>
<organism evidence="2 3">
    <name type="scientific">Ignelater luminosus</name>
    <name type="common">Cucubano</name>
    <name type="synonym">Pyrophorus luminosus</name>
    <dbReference type="NCBI Taxonomy" id="2038154"/>
    <lineage>
        <taxon>Eukaryota</taxon>
        <taxon>Metazoa</taxon>
        <taxon>Ecdysozoa</taxon>
        <taxon>Arthropoda</taxon>
        <taxon>Hexapoda</taxon>
        <taxon>Insecta</taxon>
        <taxon>Pterygota</taxon>
        <taxon>Neoptera</taxon>
        <taxon>Endopterygota</taxon>
        <taxon>Coleoptera</taxon>
        <taxon>Polyphaga</taxon>
        <taxon>Elateriformia</taxon>
        <taxon>Elateroidea</taxon>
        <taxon>Elateridae</taxon>
        <taxon>Agrypninae</taxon>
        <taxon>Pyrophorini</taxon>
        <taxon>Ignelater</taxon>
    </lineage>
</organism>
<proteinExistence type="predicted"/>
<accession>A0A8K0FXX4</accession>
<name>A0A8K0FXX4_IGNLU</name>
<comment type="caution">
    <text evidence="2">The sequence shown here is derived from an EMBL/GenBank/DDBJ whole genome shotgun (WGS) entry which is preliminary data.</text>
</comment>
<dbReference type="Proteomes" id="UP000801492">
    <property type="component" value="Unassembled WGS sequence"/>
</dbReference>
<gene>
    <name evidence="2" type="ORF">ILUMI_27505</name>
</gene>
<reference evidence="2" key="1">
    <citation type="submission" date="2019-08" db="EMBL/GenBank/DDBJ databases">
        <title>The genome of the North American firefly Photinus pyralis.</title>
        <authorList>
            <consortium name="Photinus pyralis genome working group"/>
            <person name="Fallon T.R."/>
            <person name="Sander Lower S.E."/>
            <person name="Weng J.-K."/>
        </authorList>
    </citation>
    <scope>NUCLEOTIDE SEQUENCE</scope>
    <source>
        <strain evidence="2">TRF0915ILg1</strain>
        <tissue evidence="2">Whole body</tissue>
    </source>
</reference>
<protein>
    <recommendedName>
        <fullName evidence="4">DDE-1 domain-containing protein</fullName>
    </recommendedName>
</protein>
<dbReference type="OrthoDB" id="8034755at2759"/>
<dbReference type="EMBL" id="VTPC01091309">
    <property type="protein sequence ID" value="KAF2878668.1"/>
    <property type="molecule type" value="Genomic_DNA"/>
</dbReference>
<evidence type="ECO:0000313" key="2">
    <source>
        <dbReference type="EMBL" id="KAF2878668.1"/>
    </source>
</evidence>
<dbReference type="AlphaFoldDB" id="A0A8K0FXX4"/>